<keyword evidence="4" id="KW-1003">Cell membrane</keyword>
<evidence type="ECO:0000256" key="6">
    <source>
        <dbReference type="ARBA" id="ARBA00022847"/>
    </source>
</evidence>
<dbReference type="AlphaFoldDB" id="A0A7U9P5B3"/>
<dbReference type="SUPFAM" id="SSF118215">
    <property type="entry name" value="Proton glutamate symport protein"/>
    <property type="match status" value="1"/>
</dbReference>
<dbReference type="NCBIfam" id="NF002461">
    <property type="entry name" value="PRK01663.1"/>
    <property type="match status" value="1"/>
</dbReference>
<evidence type="ECO:0000313" key="14">
    <source>
        <dbReference type="Proteomes" id="UP000018339"/>
    </source>
</evidence>
<feature type="transmembrane region" description="Helical" evidence="12">
    <location>
        <begin position="407"/>
        <end position="432"/>
    </location>
</feature>
<evidence type="ECO:0000256" key="8">
    <source>
        <dbReference type="ARBA" id="ARBA00023136"/>
    </source>
</evidence>
<feature type="transmembrane region" description="Helical" evidence="12">
    <location>
        <begin position="285"/>
        <end position="306"/>
    </location>
</feature>
<sequence>MKLEDRNRLPRAEAFLFLNSKKGQDQKDQNDHYHHNILISTIFLYDNVESVANISKGVGEMRRKLKNLTVQVIIGIILGIIVGFLFPEFGAKLKVLADGFIKLIKMVIAPIIFFTVVIGIGNMGDLKKVGRIGGKALIYFEIVTTFALAIGIVVVNLVKPGVGFHTDAVKGGDISQYTKQAEETSHGFVDFILSIIPDNVVAAMASGQLLPVLFFAVLFGLAAAALGEKAKPVISLFERLAEIFFGVVNMVMKVSPIAAFGAMAYTIGTFGLGSLVSLGKLMGSVYITMALFIFVVLGGIAKFYGFNIFKFLAYIKEELLLVLGTSSSESALPRLMERLEKYGCSKSVVGLVVPTGYSFNLDGTSIYLSMAAIFIAQAYGIDLTIWQELTLLGVLMLTSKGAAGVTGSGFITLAATLAAFPMIPVEGIALLLGVDRFMSEARAITNIIGNAVATVVVSKMENEFHPNEAEVERASMSVAK</sequence>
<proteinExistence type="predicted"/>
<feature type="transmembrane region" description="Helical" evidence="12">
    <location>
        <begin position="136"/>
        <end position="158"/>
    </location>
</feature>
<feature type="transmembrane region" description="Helical" evidence="12">
    <location>
        <begin position="209"/>
        <end position="228"/>
    </location>
</feature>
<dbReference type="GO" id="GO:0015138">
    <property type="term" value="F:fumarate transmembrane transporter activity"/>
    <property type="evidence" value="ECO:0007669"/>
    <property type="project" value="TreeGrafter"/>
</dbReference>
<keyword evidence="5 12" id="KW-0812">Transmembrane</keyword>
<dbReference type="PANTHER" id="PTHR42865:SF1">
    <property type="entry name" value="AEROBIC C4-DICARBOXYLATE TRANSPORT PROTEIN"/>
    <property type="match status" value="1"/>
</dbReference>
<evidence type="ECO:0000256" key="2">
    <source>
        <dbReference type="ARBA" id="ARBA00011233"/>
    </source>
</evidence>
<evidence type="ECO:0000256" key="3">
    <source>
        <dbReference type="ARBA" id="ARBA00022448"/>
    </source>
</evidence>
<keyword evidence="8 12" id="KW-0472">Membrane</keyword>
<dbReference type="InterPro" id="IPR036458">
    <property type="entry name" value="Na:dicarbo_symporter_sf"/>
</dbReference>
<dbReference type="Pfam" id="PF00375">
    <property type="entry name" value="SDF"/>
    <property type="match status" value="1"/>
</dbReference>
<keyword evidence="6" id="KW-0769">Symport</keyword>
<dbReference type="Proteomes" id="UP000018339">
    <property type="component" value="Unassembled WGS sequence"/>
</dbReference>
<dbReference type="PANTHER" id="PTHR42865">
    <property type="entry name" value="PROTON/GLUTAMATE-ASPARTATE SYMPORTER"/>
    <property type="match status" value="1"/>
</dbReference>
<dbReference type="EMBL" id="AYSF01000078">
    <property type="protein sequence ID" value="ESU71125.1"/>
    <property type="molecule type" value="Genomic_DNA"/>
</dbReference>
<feature type="transmembrane region" description="Helical" evidence="12">
    <location>
        <begin position="366"/>
        <end position="387"/>
    </location>
</feature>
<keyword evidence="14" id="KW-1185">Reference proteome</keyword>
<organism evidence="13 14">
    <name type="scientific">Geobacillus thermopakistaniensis (strain MAS1)</name>
    <dbReference type="NCBI Taxonomy" id="1408282"/>
    <lineage>
        <taxon>Bacteria</taxon>
        <taxon>Bacillati</taxon>
        <taxon>Bacillota</taxon>
        <taxon>Bacilli</taxon>
        <taxon>Bacillales</taxon>
        <taxon>Anoxybacillaceae</taxon>
        <taxon>Geobacillus</taxon>
    </lineage>
</organism>
<evidence type="ECO:0000256" key="1">
    <source>
        <dbReference type="ARBA" id="ARBA00004651"/>
    </source>
</evidence>
<feature type="transmembrane region" description="Helical" evidence="12">
    <location>
        <begin position="68"/>
        <end position="86"/>
    </location>
</feature>
<accession>A0A7U9P5B3</accession>
<evidence type="ECO:0000256" key="9">
    <source>
        <dbReference type="ARBA" id="ARBA00059515"/>
    </source>
</evidence>
<keyword evidence="3" id="KW-0813">Transport</keyword>
<dbReference type="FunFam" id="1.10.3860.10:FF:000001">
    <property type="entry name" value="C4-dicarboxylate transport protein"/>
    <property type="match status" value="1"/>
</dbReference>
<evidence type="ECO:0000256" key="4">
    <source>
        <dbReference type="ARBA" id="ARBA00022475"/>
    </source>
</evidence>
<feature type="transmembrane region" description="Helical" evidence="12">
    <location>
        <begin position="240"/>
        <end position="265"/>
    </location>
</feature>
<dbReference type="GO" id="GO:0015141">
    <property type="term" value="F:succinate transmembrane transporter activity"/>
    <property type="evidence" value="ECO:0007669"/>
    <property type="project" value="TreeGrafter"/>
</dbReference>
<evidence type="ECO:0000256" key="10">
    <source>
        <dbReference type="ARBA" id="ARBA00068294"/>
    </source>
</evidence>
<dbReference type="InterPro" id="IPR018107">
    <property type="entry name" value="Na-dicarboxylate_symporter_CS"/>
</dbReference>
<feature type="transmembrane region" description="Helical" evidence="12">
    <location>
        <begin position="106"/>
        <end position="124"/>
    </location>
</feature>
<comment type="caution">
    <text evidence="13">The sequence shown here is derived from an EMBL/GenBank/DDBJ whole genome shotgun (WGS) entry which is preliminary data.</text>
</comment>
<evidence type="ECO:0000256" key="7">
    <source>
        <dbReference type="ARBA" id="ARBA00022989"/>
    </source>
</evidence>
<evidence type="ECO:0000313" key="13">
    <source>
        <dbReference type="EMBL" id="ESU71125.1"/>
    </source>
</evidence>
<keyword evidence="7 12" id="KW-1133">Transmembrane helix</keyword>
<dbReference type="PRINTS" id="PR00173">
    <property type="entry name" value="EDTRNSPORT"/>
</dbReference>
<reference evidence="13 14" key="1">
    <citation type="journal article" date="2014" name="Genome Announc.">
        <title>Draft Genome Sequence of Geobacillus thermopakistaniensis Strain MAS1.</title>
        <authorList>
            <person name="Siddiqui M.A."/>
            <person name="Rashid N."/>
            <person name="Ayyampalayam S."/>
            <person name="Whitman W.B."/>
        </authorList>
    </citation>
    <scope>NUCLEOTIDE SEQUENCE [LARGE SCALE GENOMIC DNA]</scope>
    <source>
        <strain evidence="13 14">MAS1</strain>
    </source>
</reference>
<dbReference type="GO" id="GO:0015366">
    <property type="term" value="F:malate:proton symporter activity"/>
    <property type="evidence" value="ECO:0007669"/>
    <property type="project" value="TreeGrafter"/>
</dbReference>
<name>A0A7U9P5B3_GEOTM</name>
<dbReference type="GO" id="GO:0005886">
    <property type="term" value="C:plasma membrane"/>
    <property type="evidence" value="ECO:0007669"/>
    <property type="project" value="UniProtKB-SubCell"/>
</dbReference>
<dbReference type="GO" id="GO:0070778">
    <property type="term" value="P:L-aspartate transmembrane transport"/>
    <property type="evidence" value="ECO:0007669"/>
    <property type="project" value="TreeGrafter"/>
</dbReference>
<evidence type="ECO:0000256" key="12">
    <source>
        <dbReference type="SAM" id="Phobius"/>
    </source>
</evidence>
<comment type="function">
    <text evidence="9">This carrier protein is part of the Na(+)-dependent, binding-protein-independent glutamate-aspartate transport system.</text>
</comment>
<dbReference type="InterPro" id="IPR001991">
    <property type="entry name" value="Na-dicarboxylate_symporter"/>
</dbReference>
<evidence type="ECO:0000256" key="11">
    <source>
        <dbReference type="ARBA" id="ARBA00080288"/>
    </source>
</evidence>
<dbReference type="PROSITE" id="PS00714">
    <property type="entry name" value="NA_DICARBOXYL_SYMP_2"/>
    <property type="match status" value="1"/>
</dbReference>
<evidence type="ECO:0000256" key="5">
    <source>
        <dbReference type="ARBA" id="ARBA00022692"/>
    </source>
</evidence>
<protein>
    <recommendedName>
        <fullName evidence="10">Proton/sodium-glutamate symport protein</fullName>
    </recommendedName>
    <alternativeName>
        <fullName evidence="11">Glutamate-aspartate carrier protein</fullName>
    </alternativeName>
</protein>
<comment type="subcellular location">
    <subcellularLocation>
        <location evidence="1">Cell membrane</location>
        <topology evidence="1">Multi-pass membrane protein</topology>
    </subcellularLocation>
</comment>
<comment type="subunit">
    <text evidence="2">Homotrimer.</text>
</comment>
<dbReference type="Gene3D" id="1.10.3860.10">
    <property type="entry name" value="Sodium:dicarboxylate symporter"/>
    <property type="match status" value="1"/>
</dbReference>
<gene>
    <name evidence="13" type="ORF">T260_15240</name>
</gene>